<dbReference type="NCBIfam" id="TIGR03187">
    <property type="entry name" value="DGQHR"/>
    <property type="match status" value="1"/>
</dbReference>
<sequence length="693" mass="76258">MQNTKLVLVTVCTNRKSIPPLERLQAERLPSGCQEAVSKTWRAWLREAARRVPAKRLYAGRGFTEALAVVESRKADLWIVSAGLGLVHGDEEVPGYDLTLSAGSDSSVARKVTDGPFDASRWWSDLGRRRRPKRSLAELLSSHPAEHVVISLPGSYMELVQEDLQSAGSAALCKLRLVGPLDLDRVAPRLRPLVMPYDDRLNGPISPLNGTRADFPQRAARHFLEQACADGLASDPEDDAARVRASLRDLAWPAQANRRPLGDDEIVKVILASWDRASGQSTKMLRLLRDEEGIACEQGRFVQLFKRADNLRQLGSGADRTLRLRAVRSHQGNGKQIYTFFIPGEMITQIADITRIHRDGTERLAGFQRGEIKRHVNGIVEYLDQGDVLFPNAIILALSPDVSFVQTRGGKPDGALDAGEAGTLSIPLRSEGSRVAWIVDGQQRSLALSKAKNGGLNVPVVAFVAPDVATRRAQFILVNKAKPLPSRLINELLPEVDVQLPRDLSGRKIPSALCETLDEDPDSPFHGLIKRVSKPKDGTAVVIDSAVVEMIRASLKNPNGALAPFVSLGNGPSDVEGMYRTLVDYWDCVKVLFPYAWGLPPESSRLMHSAGIRAMGVLMDRIVTRSLAHPNSNAHRLSSLKSIAPYCRWTEGVWEGLGLAWNEIEQTPRHIRQLSQLLCQLDYNATAAQRNEG</sequence>
<gene>
    <name evidence="2" type="ORF">AW08_03261</name>
</gene>
<dbReference type="Proteomes" id="UP000020218">
    <property type="component" value="Unassembled WGS sequence"/>
</dbReference>
<organism evidence="2 3">
    <name type="scientific">Candidatus Accumulibacter adjunctus</name>
    <dbReference type="NCBI Taxonomy" id="1454001"/>
    <lineage>
        <taxon>Bacteria</taxon>
        <taxon>Pseudomonadati</taxon>
        <taxon>Pseudomonadota</taxon>
        <taxon>Betaproteobacteria</taxon>
        <taxon>Candidatus Accumulibacter</taxon>
    </lineage>
</organism>
<dbReference type="InterPro" id="IPR017601">
    <property type="entry name" value="DGQHR-contain_dom"/>
</dbReference>
<feature type="domain" description="DUF6884" evidence="1">
    <location>
        <begin position="49"/>
        <end position="106"/>
    </location>
</feature>
<proteinExistence type="predicted"/>
<dbReference type="STRING" id="1454001.AW08_03261"/>
<dbReference type="PATRIC" id="fig|1454001.3.peg.3308"/>
<dbReference type="InterPro" id="IPR017642">
    <property type="entry name" value="DNA_S_mod_DndB"/>
</dbReference>
<dbReference type="NCBIfam" id="NF041060">
    <property type="entry name" value="DpdB"/>
    <property type="match status" value="1"/>
</dbReference>
<dbReference type="EMBL" id="JFAX01000024">
    <property type="protein sequence ID" value="EXI65342.1"/>
    <property type="molecule type" value="Genomic_DNA"/>
</dbReference>
<dbReference type="InterPro" id="IPR049251">
    <property type="entry name" value="DUF6884"/>
</dbReference>
<accession>A0A011NL30</accession>
<dbReference type="Pfam" id="PF21818">
    <property type="entry name" value="DUF6884"/>
    <property type="match status" value="1"/>
</dbReference>
<dbReference type="Pfam" id="PF14072">
    <property type="entry name" value="DndB"/>
    <property type="match status" value="1"/>
</dbReference>
<keyword evidence="3" id="KW-1185">Reference proteome</keyword>
<name>A0A011NL30_9PROT</name>
<evidence type="ECO:0000313" key="2">
    <source>
        <dbReference type="EMBL" id="EXI65342.1"/>
    </source>
</evidence>
<comment type="caution">
    <text evidence="2">The sequence shown here is derived from an EMBL/GenBank/DDBJ whole genome shotgun (WGS) entry which is preliminary data.</text>
</comment>
<protein>
    <submittedName>
        <fullName evidence="2">DGQHR domain protein</fullName>
    </submittedName>
</protein>
<reference evidence="2" key="1">
    <citation type="submission" date="2014-02" db="EMBL/GenBank/DDBJ databases">
        <title>Expanding our view of genomic diversity in Candidatus Accumulibacter clades.</title>
        <authorList>
            <person name="Skennerton C.T."/>
            <person name="Barr J.J."/>
            <person name="Slater F.R."/>
            <person name="Bond P.L."/>
            <person name="Tyson G.W."/>
        </authorList>
    </citation>
    <scope>NUCLEOTIDE SEQUENCE [LARGE SCALE GENOMIC DNA]</scope>
</reference>
<dbReference type="CDD" id="cd16413">
    <property type="entry name" value="DGQHR_domain"/>
    <property type="match status" value="1"/>
</dbReference>
<evidence type="ECO:0000313" key="3">
    <source>
        <dbReference type="Proteomes" id="UP000020218"/>
    </source>
</evidence>
<evidence type="ECO:0000259" key="1">
    <source>
        <dbReference type="Pfam" id="PF21818"/>
    </source>
</evidence>
<dbReference type="AlphaFoldDB" id="A0A011NL30"/>